<evidence type="ECO:0000259" key="5">
    <source>
        <dbReference type="SMART" id="SM00849"/>
    </source>
</evidence>
<dbReference type="RefSeq" id="WP_186991393.1">
    <property type="nucleotide sequence ID" value="NZ_CP052909.1"/>
</dbReference>
<evidence type="ECO:0000256" key="4">
    <source>
        <dbReference type="ARBA" id="ARBA00022833"/>
    </source>
</evidence>
<dbReference type="Pfam" id="PF00753">
    <property type="entry name" value="Lactamase_B"/>
    <property type="match status" value="1"/>
</dbReference>
<dbReference type="Gene3D" id="3.60.15.10">
    <property type="entry name" value="Ribonuclease Z/Hydroxyacylglutathione hydrolase-like"/>
    <property type="match status" value="1"/>
</dbReference>
<dbReference type="GO" id="GO:0016787">
    <property type="term" value="F:hydrolase activity"/>
    <property type="evidence" value="ECO:0007669"/>
    <property type="project" value="UniProtKB-KW"/>
</dbReference>
<comment type="similarity">
    <text evidence="1">Belongs to the metallo-beta-lactamase superfamily.</text>
</comment>
<dbReference type="PANTHER" id="PTHR42978">
    <property type="entry name" value="QUORUM-QUENCHING LACTONASE YTNP-RELATED-RELATED"/>
    <property type="match status" value="1"/>
</dbReference>
<keyword evidence="2" id="KW-0479">Metal-binding</keyword>
<keyword evidence="7" id="KW-1185">Reference proteome</keyword>
<accession>A0A7G8PT54</accession>
<keyword evidence="3 6" id="KW-0378">Hydrolase</keyword>
<evidence type="ECO:0000313" key="7">
    <source>
        <dbReference type="Proteomes" id="UP000515514"/>
    </source>
</evidence>
<dbReference type="SUPFAM" id="SSF56281">
    <property type="entry name" value="Metallo-hydrolase/oxidoreductase"/>
    <property type="match status" value="1"/>
</dbReference>
<feature type="domain" description="Metallo-beta-lactamase" evidence="5">
    <location>
        <begin position="42"/>
        <end position="259"/>
    </location>
</feature>
<evidence type="ECO:0000313" key="6">
    <source>
        <dbReference type="EMBL" id="QNJ97520.1"/>
    </source>
</evidence>
<dbReference type="PANTHER" id="PTHR42978:SF6">
    <property type="entry name" value="QUORUM-QUENCHING LACTONASE YTNP-RELATED"/>
    <property type="match status" value="1"/>
</dbReference>
<dbReference type="InterPro" id="IPR036866">
    <property type="entry name" value="RibonucZ/Hydroxyglut_hydro"/>
</dbReference>
<dbReference type="EMBL" id="CP052909">
    <property type="protein sequence ID" value="QNJ97520.1"/>
    <property type="molecule type" value="Genomic_DNA"/>
</dbReference>
<reference evidence="6 7" key="1">
    <citation type="submission" date="2020-04" db="EMBL/GenBank/DDBJ databases">
        <title>Genome sequence of Altibacter aquimarinus strain ALE3EI.</title>
        <authorList>
            <person name="Oh H.-M."/>
            <person name="Jang D."/>
        </authorList>
    </citation>
    <scope>NUCLEOTIDE SEQUENCE [LARGE SCALE GENOMIC DNA]</scope>
    <source>
        <strain evidence="6 7">ALE3EI</strain>
    </source>
</reference>
<gene>
    <name evidence="6" type="ORF">ALE3EI_0945</name>
</gene>
<sequence>MKLYPVEAGNFKLDGGAMFGVVPKSLWTRTNPADSNNMIDIAARCLLVENGNRLTLIDTGMGNKQSEKFFGYYYRWGDHDLDSSLQKHGFHRDDITDVFMTHLHFDHCGGSVQWNKDRTGYEPAFKNARYWSNKEHWNWAVNPNRREQASFLKENILPMQEAGQLQFVEGPKQAEDFTTAQELDFGIFFADGHTEKQMIPHINIGDKTLVFMADLLPTAGHLPLPFVMGYDTRPLLTLPEKEKFLNAAAEHNYYLFLEHDAHNQIITVKHTEKGVRLDKVFTFNELFN</sequence>
<dbReference type="GO" id="GO:0046872">
    <property type="term" value="F:metal ion binding"/>
    <property type="evidence" value="ECO:0007669"/>
    <property type="project" value="UniProtKB-KW"/>
</dbReference>
<dbReference type="InterPro" id="IPR001279">
    <property type="entry name" value="Metallo-B-lactamas"/>
</dbReference>
<name>A0A7G8PT54_9FLAO</name>
<proteinExistence type="inferred from homology"/>
<dbReference type="InterPro" id="IPR051013">
    <property type="entry name" value="MBL_superfamily_lactonases"/>
</dbReference>
<protein>
    <submittedName>
        <fullName evidence="6">Hydrolase</fullName>
    </submittedName>
</protein>
<keyword evidence="4" id="KW-0862">Zinc</keyword>
<dbReference type="Proteomes" id="UP000515514">
    <property type="component" value="Chromosome"/>
</dbReference>
<organism evidence="6 7">
    <name type="scientific">Constantimarinum furrinae</name>
    <dbReference type="NCBI Taxonomy" id="2562285"/>
    <lineage>
        <taxon>Bacteria</taxon>
        <taxon>Pseudomonadati</taxon>
        <taxon>Bacteroidota</taxon>
        <taxon>Flavobacteriia</taxon>
        <taxon>Flavobacteriales</taxon>
        <taxon>Flavobacteriaceae</taxon>
        <taxon>Altibacter/Constantimarinum group</taxon>
        <taxon>Constantimarinum</taxon>
    </lineage>
</organism>
<dbReference type="KEGG" id="alti:ALE3EI_0945"/>
<dbReference type="CDD" id="cd16281">
    <property type="entry name" value="metallo-hydrolase-like_MBL-fold"/>
    <property type="match status" value="1"/>
</dbReference>
<evidence type="ECO:0000256" key="2">
    <source>
        <dbReference type="ARBA" id="ARBA00022723"/>
    </source>
</evidence>
<evidence type="ECO:0000256" key="1">
    <source>
        <dbReference type="ARBA" id="ARBA00007749"/>
    </source>
</evidence>
<dbReference type="AlphaFoldDB" id="A0A7G8PT54"/>
<evidence type="ECO:0000256" key="3">
    <source>
        <dbReference type="ARBA" id="ARBA00022801"/>
    </source>
</evidence>
<dbReference type="SMART" id="SM00849">
    <property type="entry name" value="Lactamase_B"/>
    <property type="match status" value="1"/>
</dbReference>